<dbReference type="AlphaFoldDB" id="A0A248UM02"/>
<dbReference type="PRINTS" id="PR01996">
    <property type="entry name" value="MTP1FAMILY"/>
</dbReference>
<sequence length="137" mass="14620">MAAQRGKDILLKIATGESAYETCAGLRTKRIAFNAETVDVTDADAAGRWRQLLAGSGVQRASVSGSGIFKDAASDALIRSLFFHGDIRNWQIVLPDFGTITGPFQIVALEYGGNHDAEVTFEIALESAGLITFGEVL</sequence>
<protein>
    <submittedName>
        <fullName evidence="1">Phage major tail protein, TP901-1 family</fullName>
    </submittedName>
</protein>
<dbReference type="NCBIfam" id="TIGR02126">
    <property type="entry name" value="phgtail_TP901_1"/>
    <property type="match status" value="1"/>
</dbReference>
<dbReference type="Pfam" id="PF06199">
    <property type="entry name" value="Phage_tail_2"/>
    <property type="match status" value="1"/>
</dbReference>
<dbReference type="Proteomes" id="UP000327108">
    <property type="component" value="Unassembled WGS sequence"/>
</dbReference>
<accession>A0A248UM02</accession>
<dbReference type="KEGG" id="och:CES85_0631"/>
<organism evidence="1 3">
    <name type="scientific">Ochrobactrum quorumnocens</name>
    <dbReference type="NCBI Taxonomy" id="271865"/>
    <lineage>
        <taxon>Bacteria</taxon>
        <taxon>Pseudomonadati</taxon>
        <taxon>Pseudomonadota</taxon>
        <taxon>Alphaproteobacteria</taxon>
        <taxon>Hyphomicrobiales</taxon>
        <taxon>Brucellaceae</taxon>
        <taxon>Brucella/Ochrobactrum group</taxon>
        <taxon>Ochrobactrum</taxon>
    </lineage>
</organism>
<reference evidence="1 3" key="1">
    <citation type="submission" date="2017-07" db="EMBL/GenBank/DDBJ databases">
        <title>Phylogenetic study on the rhizospheric bacterium Ochrobactrum sp. A44.</title>
        <authorList>
            <person name="Krzyzanowska D.M."/>
            <person name="Ossowicki A."/>
            <person name="Rajewska M."/>
            <person name="Maciag T."/>
            <person name="Kaczynski Z."/>
            <person name="Czerwicka M."/>
            <person name="Jafra S."/>
        </authorList>
    </citation>
    <scope>NUCLEOTIDE SEQUENCE [LARGE SCALE GENOMIC DNA]</scope>
    <source>
        <strain evidence="1 3">A44</strain>
    </source>
</reference>
<dbReference type="InterPro" id="IPR011855">
    <property type="entry name" value="Phgtail_TP901_1"/>
</dbReference>
<gene>
    <name evidence="1" type="ORF">CES85_0631</name>
    <name evidence="2" type="ORF">F3W84_02960</name>
</gene>
<dbReference type="OrthoDB" id="7266971at2"/>
<proteinExistence type="predicted"/>
<dbReference type="EMBL" id="VYXQ01000002">
    <property type="protein sequence ID" value="KAA9370611.1"/>
    <property type="molecule type" value="Genomic_DNA"/>
</dbReference>
<evidence type="ECO:0000313" key="2">
    <source>
        <dbReference type="EMBL" id="KAA9370611.1"/>
    </source>
</evidence>
<evidence type="ECO:0000313" key="4">
    <source>
        <dbReference type="Proteomes" id="UP000327108"/>
    </source>
</evidence>
<dbReference type="RefSeq" id="WP_095446269.1">
    <property type="nucleotide sequence ID" value="NZ_CP022604.1"/>
</dbReference>
<evidence type="ECO:0000313" key="3">
    <source>
        <dbReference type="Proteomes" id="UP000215256"/>
    </source>
</evidence>
<dbReference type="InterPro" id="IPR022344">
    <property type="entry name" value="GTA_major-tail"/>
</dbReference>
<dbReference type="Proteomes" id="UP000215256">
    <property type="component" value="Chromosome 1"/>
</dbReference>
<reference evidence="2 4" key="2">
    <citation type="submission" date="2019-09" db="EMBL/GenBank/DDBJ databases">
        <title>Biological control of the noxious weed angled onion (Allium triquetrum) thwarted by endophytic bacteria in Victoria, Australia.</title>
        <authorList>
            <person name="Tehranchian P."/>
            <person name="Adair R.J."/>
            <person name="Van T.H."/>
            <person name="Morrison P.D."/>
            <person name="Williams H."/>
            <person name="Lawrie A.C."/>
        </authorList>
    </citation>
    <scope>NUCLEOTIDE SEQUENCE [LARGE SCALE GENOMIC DNA]</scope>
    <source>
        <strain evidence="2 4">RPTAtOch1</strain>
    </source>
</reference>
<evidence type="ECO:0000313" key="1">
    <source>
        <dbReference type="EMBL" id="ASV87704.1"/>
    </source>
</evidence>
<keyword evidence="4" id="KW-1185">Reference proteome</keyword>
<dbReference type="EMBL" id="CP022604">
    <property type="protein sequence ID" value="ASV87704.1"/>
    <property type="molecule type" value="Genomic_DNA"/>
</dbReference>
<name>A0A248UM02_9HYPH</name>